<feature type="transmembrane region" description="Helical" evidence="6">
    <location>
        <begin position="276"/>
        <end position="296"/>
    </location>
</feature>
<evidence type="ECO:0000256" key="3">
    <source>
        <dbReference type="ARBA" id="ARBA00022989"/>
    </source>
</evidence>
<keyword evidence="3 6" id="KW-1133">Transmembrane helix</keyword>
<dbReference type="RefSeq" id="WP_275815484.1">
    <property type="nucleotide sequence ID" value="NZ_BAAANM010000001.1"/>
</dbReference>
<feature type="domain" description="Major facilitator superfamily (MFS) profile" evidence="7">
    <location>
        <begin position="24"/>
        <end position="520"/>
    </location>
</feature>
<feature type="transmembrane region" description="Helical" evidence="6">
    <location>
        <begin position="59"/>
        <end position="78"/>
    </location>
</feature>
<feature type="transmembrane region" description="Helical" evidence="6">
    <location>
        <begin position="152"/>
        <end position="170"/>
    </location>
</feature>
<evidence type="ECO:0000256" key="5">
    <source>
        <dbReference type="ARBA" id="ARBA00023251"/>
    </source>
</evidence>
<dbReference type="InterPro" id="IPR020846">
    <property type="entry name" value="MFS_dom"/>
</dbReference>
<dbReference type="PANTHER" id="PTHR42718">
    <property type="entry name" value="MAJOR FACILITATOR SUPERFAMILY MULTIDRUG TRANSPORTER MFSC"/>
    <property type="match status" value="1"/>
</dbReference>
<feature type="transmembrane region" description="Helical" evidence="6">
    <location>
        <begin position="245"/>
        <end position="264"/>
    </location>
</feature>
<keyword evidence="9" id="KW-1185">Reference proteome</keyword>
<protein>
    <submittedName>
        <fullName evidence="8">MFS transporter</fullName>
    </submittedName>
</protein>
<evidence type="ECO:0000256" key="1">
    <source>
        <dbReference type="ARBA" id="ARBA00004651"/>
    </source>
</evidence>
<sequence length="532" mass="53632">MSTTEAVPIEAGGPPEVRSSRRWTTAVTSLAAAMMTLDITVVNVALPRIGADLDASLDSLQWIVNAYTLSFAALLLTAGSVSDRIGRRRVFLAGVAVFTAASAVCALAPNTAVLIAARAAQGVGGAMAFGTALALIAGAFEGAPARSRTTAIGLFTAGGAVSAALGPLVGGSIVEWLSWPFLFAVNVPIGLLILAATARKVPESVATDAPANVDYAGAVLAVLALFALNYGLLAGSEKGWTTPDVLTALIGGGILAVAFAAVQWRLGPTAMLDLRLFAIPSFSGAVLLSFAARVFSFGLLPFLTLWLGGMLRLSPFQVGLVLLAQSVALVIAAPVSSLLTKVMSVSKVLALGSAVVGVGMFLAVGIGPHDSWTAVLPMLVLLGAGAGLTLPHLLALAVGVVPASRAGTASGAANSFFPLGTATGVAAFGIVLTNKVDTTMNAATLSRFPLPRGHAAQLRQLVTAGQFDALGAAVPEAARGQVLDLARSAYTGALSTIFLIAGIAGLLAAVASLVLVREKDNFEATQTASSSG</sequence>
<dbReference type="InterPro" id="IPR036259">
    <property type="entry name" value="MFS_trans_sf"/>
</dbReference>
<feature type="transmembrane region" description="Helical" evidence="6">
    <location>
        <begin position="90"/>
        <end position="109"/>
    </location>
</feature>
<feature type="transmembrane region" description="Helical" evidence="6">
    <location>
        <begin position="215"/>
        <end position="233"/>
    </location>
</feature>
<feature type="transmembrane region" description="Helical" evidence="6">
    <location>
        <begin position="413"/>
        <end position="432"/>
    </location>
</feature>
<dbReference type="PANTHER" id="PTHR42718:SF49">
    <property type="entry name" value="EXPORT PROTEIN"/>
    <property type="match status" value="1"/>
</dbReference>
<dbReference type="Pfam" id="PF07690">
    <property type="entry name" value="MFS_1"/>
    <property type="match status" value="1"/>
</dbReference>
<feature type="transmembrane region" description="Helical" evidence="6">
    <location>
        <begin position="115"/>
        <end position="140"/>
    </location>
</feature>
<dbReference type="CDD" id="cd17321">
    <property type="entry name" value="MFS_MMR_MDR_like"/>
    <property type="match status" value="1"/>
</dbReference>
<proteinExistence type="predicted"/>
<evidence type="ECO:0000313" key="9">
    <source>
        <dbReference type="Proteomes" id="UP001220022"/>
    </source>
</evidence>
<dbReference type="Proteomes" id="UP001220022">
    <property type="component" value="Unassembled WGS sequence"/>
</dbReference>
<dbReference type="Gene3D" id="1.20.1250.20">
    <property type="entry name" value="MFS general substrate transporter like domains"/>
    <property type="match status" value="1"/>
</dbReference>
<keyword evidence="4 6" id="KW-0472">Membrane</keyword>
<evidence type="ECO:0000313" key="8">
    <source>
        <dbReference type="EMBL" id="MDF2257472.1"/>
    </source>
</evidence>
<feature type="transmembrane region" description="Helical" evidence="6">
    <location>
        <begin position="316"/>
        <end position="336"/>
    </location>
</feature>
<evidence type="ECO:0000256" key="4">
    <source>
        <dbReference type="ARBA" id="ARBA00023136"/>
    </source>
</evidence>
<feature type="transmembrane region" description="Helical" evidence="6">
    <location>
        <begin position="348"/>
        <end position="366"/>
    </location>
</feature>
<feature type="transmembrane region" description="Helical" evidence="6">
    <location>
        <begin position="378"/>
        <end position="401"/>
    </location>
</feature>
<feature type="transmembrane region" description="Helical" evidence="6">
    <location>
        <begin position="176"/>
        <end position="195"/>
    </location>
</feature>
<keyword evidence="2 6" id="KW-0812">Transmembrane</keyword>
<evidence type="ECO:0000259" key="7">
    <source>
        <dbReference type="PROSITE" id="PS50850"/>
    </source>
</evidence>
<keyword evidence="5" id="KW-0046">Antibiotic resistance</keyword>
<comment type="caution">
    <text evidence="8">The sequence shown here is derived from an EMBL/GenBank/DDBJ whole genome shotgun (WGS) entry which is preliminary data.</text>
</comment>
<comment type="subcellular location">
    <subcellularLocation>
        <location evidence="1">Cell membrane</location>
        <topology evidence="1">Multi-pass membrane protein</topology>
    </subcellularLocation>
</comment>
<gene>
    <name evidence="8" type="ORF">P2L57_17600</name>
</gene>
<feature type="transmembrane region" description="Helical" evidence="6">
    <location>
        <begin position="26"/>
        <end position="47"/>
    </location>
</feature>
<reference evidence="8 9" key="1">
    <citation type="submission" date="2023-03" db="EMBL/GenBank/DDBJ databases">
        <title>Draft genome sequence of type strain Streptomyces ferralitis JCM 14344.</title>
        <authorList>
            <person name="Klaysubun C."/>
            <person name="Duangmal K."/>
        </authorList>
    </citation>
    <scope>NUCLEOTIDE SEQUENCE [LARGE SCALE GENOMIC DNA]</scope>
    <source>
        <strain evidence="8 9">JCM 14344</strain>
    </source>
</reference>
<dbReference type="SUPFAM" id="SSF103473">
    <property type="entry name" value="MFS general substrate transporter"/>
    <property type="match status" value="1"/>
</dbReference>
<evidence type="ECO:0000256" key="2">
    <source>
        <dbReference type="ARBA" id="ARBA00022692"/>
    </source>
</evidence>
<name>A0ABT5Z0W2_9ACTN</name>
<dbReference type="EMBL" id="JARHTQ010000010">
    <property type="protein sequence ID" value="MDF2257472.1"/>
    <property type="molecule type" value="Genomic_DNA"/>
</dbReference>
<evidence type="ECO:0000256" key="6">
    <source>
        <dbReference type="SAM" id="Phobius"/>
    </source>
</evidence>
<feature type="transmembrane region" description="Helical" evidence="6">
    <location>
        <begin position="493"/>
        <end position="516"/>
    </location>
</feature>
<dbReference type="PROSITE" id="PS50850">
    <property type="entry name" value="MFS"/>
    <property type="match status" value="1"/>
</dbReference>
<accession>A0ABT5Z0W2</accession>
<dbReference type="Gene3D" id="1.20.1720.10">
    <property type="entry name" value="Multidrug resistance protein D"/>
    <property type="match status" value="1"/>
</dbReference>
<organism evidence="8 9">
    <name type="scientific">Streptantibioticus ferralitis</name>
    <dbReference type="NCBI Taxonomy" id="236510"/>
    <lineage>
        <taxon>Bacteria</taxon>
        <taxon>Bacillati</taxon>
        <taxon>Actinomycetota</taxon>
        <taxon>Actinomycetes</taxon>
        <taxon>Kitasatosporales</taxon>
        <taxon>Streptomycetaceae</taxon>
        <taxon>Streptantibioticus</taxon>
    </lineage>
</organism>
<dbReference type="InterPro" id="IPR011701">
    <property type="entry name" value="MFS"/>
</dbReference>